<dbReference type="Pfam" id="PF00412">
    <property type="entry name" value="LIM"/>
    <property type="match status" value="1"/>
</dbReference>
<protein>
    <submittedName>
        <fullName evidence="8">LIM and calponin homology domains-containing protein 1 isoform X7</fullName>
    </submittedName>
</protein>
<feature type="domain" description="LIM zinc-binding" evidence="7">
    <location>
        <begin position="869"/>
        <end position="935"/>
    </location>
</feature>
<dbReference type="PANTHER" id="PTHR15551">
    <property type="entry name" value="LIM DOMAIN ONLY 7"/>
    <property type="match status" value="1"/>
</dbReference>
<evidence type="ECO:0000256" key="4">
    <source>
        <dbReference type="PROSITE-ProRule" id="PRU00125"/>
    </source>
</evidence>
<proteinExistence type="predicted"/>
<dbReference type="Pfam" id="PF00307">
    <property type="entry name" value="CH"/>
    <property type="match status" value="1"/>
</dbReference>
<evidence type="ECO:0000259" key="6">
    <source>
        <dbReference type="PROSITE" id="PS50021"/>
    </source>
</evidence>
<evidence type="ECO:0000256" key="2">
    <source>
        <dbReference type="ARBA" id="ARBA00022833"/>
    </source>
</evidence>
<evidence type="ECO:0000259" key="7">
    <source>
        <dbReference type="PROSITE" id="PS50023"/>
    </source>
</evidence>
<dbReference type="PROSITE" id="PS50021">
    <property type="entry name" value="CH"/>
    <property type="match status" value="1"/>
</dbReference>
<feature type="region of interest" description="Disordered" evidence="5">
    <location>
        <begin position="568"/>
        <end position="587"/>
    </location>
</feature>
<feature type="region of interest" description="Disordered" evidence="5">
    <location>
        <begin position="189"/>
        <end position="221"/>
    </location>
</feature>
<dbReference type="GO" id="GO:0046872">
    <property type="term" value="F:metal ion binding"/>
    <property type="evidence" value="ECO:0007669"/>
    <property type="project" value="UniProtKB-KW"/>
</dbReference>
<feature type="compositionally biased region" description="Polar residues" evidence="5">
    <location>
        <begin position="645"/>
        <end position="661"/>
    </location>
</feature>
<dbReference type="GO" id="GO:0051496">
    <property type="term" value="P:positive regulation of stress fiber assembly"/>
    <property type="evidence" value="ECO:0007669"/>
    <property type="project" value="TreeGrafter"/>
</dbReference>
<feature type="compositionally biased region" description="Polar residues" evidence="5">
    <location>
        <begin position="761"/>
        <end position="777"/>
    </location>
</feature>
<reference evidence="8" key="1">
    <citation type="submission" date="2025-08" db="UniProtKB">
        <authorList>
            <consortium name="RefSeq"/>
        </authorList>
    </citation>
    <scope>IDENTIFICATION</scope>
    <source>
        <tissue evidence="8">Muscle</tissue>
    </source>
</reference>
<evidence type="ECO:0000256" key="5">
    <source>
        <dbReference type="SAM" id="MobiDB-lite"/>
    </source>
</evidence>
<dbReference type="InterPro" id="IPR001715">
    <property type="entry name" value="CH_dom"/>
</dbReference>
<feature type="compositionally biased region" description="Polar residues" evidence="5">
    <location>
        <begin position="728"/>
        <end position="737"/>
    </location>
</feature>
<dbReference type="GO" id="GO:0032034">
    <property type="term" value="F:myosin II head/neck binding"/>
    <property type="evidence" value="ECO:0007669"/>
    <property type="project" value="TreeGrafter"/>
</dbReference>
<name>A0A9R0AD48_CYPCA</name>
<feature type="region of interest" description="Disordered" evidence="5">
    <location>
        <begin position="643"/>
        <end position="868"/>
    </location>
</feature>
<dbReference type="PROSITE" id="PS00478">
    <property type="entry name" value="LIM_DOMAIN_1"/>
    <property type="match status" value="1"/>
</dbReference>
<keyword evidence="3 4" id="KW-0440">LIM domain</keyword>
<dbReference type="PROSITE" id="PS50023">
    <property type="entry name" value="LIM_DOMAIN_2"/>
    <property type="match status" value="1"/>
</dbReference>
<dbReference type="Proteomes" id="UP001155660">
    <property type="component" value="Chromosome B14"/>
</dbReference>
<dbReference type="GO" id="GO:0080090">
    <property type="term" value="P:regulation of primary metabolic process"/>
    <property type="evidence" value="ECO:0007669"/>
    <property type="project" value="UniProtKB-ARBA"/>
</dbReference>
<accession>A0A9R0AD48</accession>
<dbReference type="GO" id="GO:0010604">
    <property type="term" value="P:positive regulation of macromolecule metabolic process"/>
    <property type="evidence" value="ECO:0007669"/>
    <property type="project" value="UniProtKB-ARBA"/>
</dbReference>
<dbReference type="Pfam" id="PF15949">
    <property type="entry name" value="DUF4757"/>
    <property type="match status" value="1"/>
</dbReference>
<organism evidence="8">
    <name type="scientific">Cyprinus carpio</name>
    <name type="common">Common carp</name>
    <dbReference type="NCBI Taxonomy" id="7962"/>
    <lineage>
        <taxon>Eukaryota</taxon>
        <taxon>Metazoa</taxon>
        <taxon>Chordata</taxon>
        <taxon>Craniata</taxon>
        <taxon>Vertebrata</taxon>
        <taxon>Euteleostomi</taxon>
        <taxon>Actinopterygii</taxon>
        <taxon>Neopterygii</taxon>
        <taxon>Teleostei</taxon>
        <taxon>Ostariophysi</taxon>
        <taxon>Cypriniformes</taxon>
        <taxon>Cyprinidae</taxon>
        <taxon>Cyprininae</taxon>
        <taxon>Cyprinus</taxon>
    </lineage>
</organism>
<dbReference type="GO" id="GO:0001725">
    <property type="term" value="C:stress fiber"/>
    <property type="evidence" value="ECO:0007669"/>
    <property type="project" value="TreeGrafter"/>
</dbReference>
<feature type="compositionally biased region" description="Polar residues" evidence="5">
    <location>
        <begin position="796"/>
        <end position="806"/>
    </location>
</feature>
<feature type="domain" description="Calponin-homology (CH)" evidence="6">
    <location>
        <begin position="28"/>
        <end position="144"/>
    </location>
</feature>
<dbReference type="PANTHER" id="PTHR15551:SF5">
    <property type="entry name" value="LIM AND CALPONIN HOMOLOGY DOMAINS-CONTAINING PROTEIN 1 ISOFORM X1"/>
    <property type="match status" value="1"/>
</dbReference>
<evidence type="ECO:0000256" key="1">
    <source>
        <dbReference type="ARBA" id="ARBA00022723"/>
    </source>
</evidence>
<dbReference type="CDD" id="cd08368">
    <property type="entry name" value="LIM"/>
    <property type="match status" value="1"/>
</dbReference>
<dbReference type="GeneID" id="109102017"/>
<dbReference type="CTD" id="557200"/>
<evidence type="ECO:0000313" key="8">
    <source>
        <dbReference type="RefSeq" id="XP_042593695.1"/>
    </source>
</evidence>
<sequence>MASSGSDAGRHLLQQAHHHHHHHHHHPEPAVREALRWIEVVTGRSFNDSDFRGGLVNGILLCELLNTIRPGLVKKINRLPTPVAALDNVALFLKGCLELGLKSSQLFDPGDLQDTSARSNKGPDNNKKLKNVLINIYWLGRAANSSTTYNGPTLDLHKFEGLLSQMRKEAEECDSPKRSIRDSGYIDRWESERSDSLSSPRHARDDSFDSLDSIGSRSHQIASPDGLLAHCYSDGHGSDSECDTPQRKMPDVRKDDMLVRRTSCSEPRNAIPFNQYLPNKSNQSSYIPAPVRCPCTDRDDSRKSWSNATSPVGGERPFRFSRSSSVFDDPESVSMIDMRSEEETMLLPHSQVRHELMHNQYNKLKEEEDHWQDDLAKWKSRRRSVSQDLIKKEEERKMMERLLSGDGGSQRKKSIKTYREIVEEKERREQELHEAYWNARTPEEAASVLQRYAQRFTISEAVIERLKLPKLLERSVSADPTRHSSLPVSPDILFSLSASSNPLQYLRQQSLPLVKFTSTVEARVTGYSTEHEFVGDVTVPSLRPKPYSSAAAEMRTAKVDEIMRLNGERENVGHSNKGGPQKNKEAEDDSLKFFPSSYQHTDSDITDMSDVSGVQPTDHTLSSMCTQECCEKDTDTTEVYKLATETPQKSTNQSEPSNLESYRTKPDLAEKNGNEKYQREKEKLKQEWEQAQKEVEEEERRYHEEERKILEETLTPQSTIAPSVLPKTHSTLQSQPEPENKQGPEKLMSSGTYRQREKSNSESAQRNTESVQLTVRSPPQGCGSMGQRRQGDQSQEKQPTLPSSQEMPLCNRLIPQRNETWKKNISQPKSGGRRRSDSIENIGPNSSTSPSFTDTQPPPSPNRSVSGKKLCSSCGHPLGKGAAMIIETLSLYFHIQCFKCGICKGQLGDTSTGTDVRIRNGLLNCHQCYIRSRSAGQPTTL</sequence>
<dbReference type="InterPro" id="IPR031865">
    <property type="entry name" value="DUF4757"/>
</dbReference>
<feature type="region of interest" description="Disordered" evidence="5">
    <location>
        <begin position="297"/>
        <end position="324"/>
    </location>
</feature>
<evidence type="ECO:0000256" key="3">
    <source>
        <dbReference type="ARBA" id="ARBA00023038"/>
    </source>
</evidence>
<dbReference type="FunFam" id="1.10.418.10:FF:000038">
    <property type="entry name" value="LIM and calponin homology domains-containing protein 1"/>
    <property type="match status" value="1"/>
</dbReference>
<dbReference type="FunFam" id="2.10.110.10:FF:000041">
    <property type="entry name" value="LIM and calponin homology domains 1"/>
    <property type="match status" value="1"/>
</dbReference>
<dbReference type="RefSeq" id="XP_042593695.1">
    <property type="nucleotide sequence ID" value="XM_042737761.1"/>
</dbReference>
<dbReference type="SMART" id="SM00132">
    <property type="entry name" value="LIM"/>
    <property type="match status" value="1"/>
</dbReference>
<feature type="compositionally biased region" description="Basic and acidic residues" evidence="5">
    <location>
        <begin position="662"/>
        <end position="711"/>
    </location>
</feature>
<gene>
    <name evidence="8" type="primary">limch1b</name>
</gene>
<keyword evidence="1 4" id="KW-0479">Metal-binding</keyword>
<dbReference type="AlphaFoldDB" id="A0A9R0AD48"/>
<feature type="compositionally biased region" description="Polar residues" evidence="5">
    <location>
        <begin position="843"/>
        <end position="855"/>
    </location>
</feature>
<dbReference type="SMART" id="SM00033">
    <property type="entry name" value="CH"/>
    <property type="match status" value="1"/>
</dbReference>
<dbReference type="InterPro" id="IPR001781">
    <property type="entry name" value="Znf_LIM"/>
</dbReference>
<dbReference type="GO" id="GO:0051893">
    <property type="term" value="P:regulation of focal adhesion assembly"/>
    <property type="evidence" value="ECO:0007669"/>
    <property type="project" value="TreeGrafter"/>
</dbReference>
<dbReference type="SMR" id="A0A9R0AD48"/>
<keyword evidence="2 4" id="KW-0862">Zinc</keyword>